<organism evidence="4 5">
    <name type="scientific">Pelistega ratti</name>
    <dbReference type="NCBI Taxonomy" id="2652177"/>
    <lineage>
        <taxon>Bacteria</taxon>
        <taxon>Pseudomonadati</taxon>
        <taxon>Pseudomonadota</taxon>
        <taxon>Betaproteobacteria</taxon>
        <taxon>Burkholderiales</taxon>
        <taxon>Alcaligenaceae</taxon>
        <taxon>Pelistega</taxon>
    </lineage>
</organism>
<comment type="caution">
    <text evidence="4">The sequence shown here is derived from an EMBL/GenBank/DDBJ whole genome shotgun (WGS) entry which is preliminary data.</text>
</comment>
<keyword evidence="2" id="KW-0378">Hydrolase</keyword>
<dbReference type="GO" id="GO:0016787">
    <property type="term" value="F:hydrolase activity"/>
    <property type="evidence" value="ECO:0007669"/>
    <property type="project" value="UniProtKB-KW"/>
</dbReference>
<dbReference type="InterPro" id="IPR003140">
    <property type="entry name" value="PLipase/COase/thioEstase"/>
</dbReference>
<evidence type="ECO:0000256" key="1">
    <source>
        <dbReference type="ARBA" id="ARBA00006499"/>
    </source>
</evidence>
<keyword evidence="5" id="KW-1185">Reference proteome</keyword>
<dbReference type="InterPro" id="IPR050565">
    <property type="entry name" value="LYPA1-2/EST-like"/>
</dbReference>
<evidence type="ECO:0000256" key="2">
    <source>
        <dbReference type="ARBA" id="ARBA00022801"/>
    </source>
</evidence>
<evidence type="ECO:0000313" key="5">
    <source>
        <dbReference type="Proteomes" id="UP000477651"/>
    </source>
</evidence>
<dbReference type="SUPFAM" id="SSF53474">
    <property type="entry name" value="alpha/beta-Hydrolases"/>
    <property type="match status" value="1"/>
</dbReference>
<dbReference type="Gene3D" id="3.40.50.1820">
    <property type="entry name" value="alpha/beta hydrolase"/>
    <property type="match status" value="1"/>
</dbReference>
<reference evidence="4 5" key="1">
    <citation type="submission" date="2020-02" db="EMBL/GenBank/DDBJ databases">
        <title>Pelistega sp. NLN82 were isolated from wild rodents of the Hainan Island.</title>
        <authorList>
            <person name="Niu N."/>
            <person name="Zhou J."/>
        </authorList>
    </citation>
    <scope>NUCLEOTIDE SEQUENCE [LARGE SCALE GENOMIC DNA]</scope>
    <source>
        <strain evidence="4 5">NLN82</strain>
    </source>
</reference>
<dbReference type="InterPro" id="IPR029058">
    <property type="entry name" value="AB_hydrolase_fold"/>
</dbReference>
<gene>
    <name evidence="4" type="ORF">F9B74_03230</name>
</gene>
<dbReference type="PANTHER" id="PTHR10655:SF17">
    <property type="entry name" value="LYSOPHOSPHOLIPASE-LIKE PROTEIN 1"/>
    <property type="match status" value="1"/>
</dbReference>
<proteinExistence type="inferred from homology"/>
<comment type="similarity">
    <text evidence="1">Belongs to the AB hydrolase superfamily. AB hydrolase 2 family.</text>
</comment>
<evidence type="ECO:0000313" key="4">
    <source>
        <dbReference type="EMBL" id="NEN75340.1"/>
    </source>
</evidence>
<name>A0A6L9Y4E3_9BURK</name>
<accession>A0A6L9Y4E3</accession>
<dbReference type="Proteomes" id="UP000477651">
    <property type="component" value="Unassembled WGS sequence"/>
</dbReference>
<dbReference type="EMBL" id="JAAGYR010000004">
    <property type="protein sequence ID" value="NEN75340.1"/>
    <property type="molecule type" value="Genomic_DNA"/>
</dbReference>
<dbReference type="PANTHER" id="PTHR10655">
    <property type="entry name" value="LYSOPHOSPHOLIPASE-RELATED"/>
    <property type="match status" value="1"/>
</dbReference>
<feature type="domain" description="Phospholipase/carboxylesterase/thioesterase" evidence="3">
    <location>
        <begin position="11"/>
        <end position="219"/>
    </location>
</feature>
<sequence length="224" mass="25181">MPNLETIEQQTADTVQYSIIWLHGLGADANDFVPIIPALNFSPSIGIRFIFPNAPVRPITINNGMVMRGWYDILSLERIESAEDNQGLYNSKQAIEALIQQENIRGIPSERIFLAGFSQGCAMSLFTGLRYSERLAGIIGLSGYLPLYKQTAIEASPINKDIPIFLAHGTVDPVVPLYLAQRSRDYLIEQGYTIQWHEYPMAHQVSNEEIVDIASFIHHIIHNK</sequence>
<dbReference type="AlphaFoldDB" id="A0A6L9Y4E3"/>
<evidence type="ECO:0000259" key="3">
    <source>
        <dbReference type="Pfam" id="PF02230"/>
    </source>
</evidence>
<protein>
    <submittedName>
        <fullName evidence="4">Carboxylesterase</fullName>
    </submittedName>
</protein>
<dbReference type="Pfam" id="PF02230">
    <property type="entry name" value="Abhydrolase_2"/>
    <property type="match status" value="1"/>
</dbReference>
<dbReference type="RefSeq" id="WP_163764026.1">
    <property type="nucleotide sequence ID" value="NZ_JAAGYR010000004.1"/>
</dbReference>